<dbReference type="Pfam" id="PF13173">
    <property type="entry name" value="AAA_14"/>
    <property type="match status" value="1"/>
</dbReference>
<dbReference type="InterPro" id="IPR027417">
    <property type="entry name" value="P-loop_NTPase"/>
</dbReference>
<organism evidence="3 4">
    <name type="scientific">Holdemanella porci</name>
    <dbReference type="NCBI Taxonomy" id="2652276"/>
    <lineage>
        <taxon>Bacteria</taxon>
        <taxon>Bacillati</taxon>
        <taxon>Bacillota</taxon>
        <taxon>Erysipelotrichia</taxon>
        <taxon>Erysipelotrichales</taxon>
        <taxon>Erysipelotrichaceae</taxon>
        <taxon>Holdemanella</taxon>
    </lineage>
</organism>
<keyword evidence="3" id="KW-0067">ATP-binding</keyword>
<gene>
    <name evidence="3" type="ORF">FYJ55_02450</name>
</gene>
<comment type="caution">
    <text evidence="3">The sequence shown here is derived from an EMBL/GenBank/DDBJ whole genome shotgun (WGS) entry which is preliminary data.</text>
</comment>
<accession>A0A6N7VHA3</accession>
<name>A0A6N7VHA3_9FIRM</name>
<evidence type="ECO:0000259" key="2">
    <source>
        <dbReference type="Pfam" id="PF13635"/>
    </source>
</evidence>
<dbReference type="GO" id="GO:0005524">
    <property type="term" value="F:ATP binding"/>
    <property type="evidence" value="ECO:0007669"/>
    <property type="project" value="UniProtKB-KW"/>
</dbReference>
<feature type="domain" description="DUF4143" evidence="2">
    <location>
        <begin position="218"/>
        <end position="378"/>
    </location>
</feature>
<keyword evidence="4" id="KW-1185">Reference proteome</keyword>
<dbReference type="InterPro" id="IPR041682">
    <property type="entry name" value="AAA_14"/>
</dbReference>
<dbReference type="GeneID" id="93158151"/>
<dbReference type="Pfam" id="PF13635">
    <property type="entry name" value="DUF4143"/>
    <property type="match status" value="1"/>
</dbReference>
<evidence type="ECO:0000313" key="4">
    <source>
        <dbReference type="Proteomes" id="UP000434241"/>
    </source>
</evidence>
<dbReference type="AlphaFoldDB" id="A0A6N7VHA3"/>
<evidence type="ECO:0000313" key="3">
    <source>
        <dbReference type="EMBL" id="MSS55794.1"/>
    </source>
</evidence>
<proteinExistence type="predicted"/>
<protein>
    <submittedName>
        <fullName evidence="3">ATP-binding protein</fullName>
    </submittedName>
</protein>
<dbReference type="SUPFAM" id="SSF52540">
    <property type="entry name" value="P-loop containing nucleoside triphosphate hydrolases"/>
    <property type="match status" value="1"/>
</dbReference>
<dbReference type="RefSeq" id="WP_154555487.1">
    <property type="nucleotide sequence ID" value="NZ_VUMR01000007.1"/>
</dbReference>
<dbReference type="Proteomes" id="UP000434241">
    <property type="component" value="Unassembled WGS sequence"/>
</dbReference>
<dbReference type="InterPro" id="IPR025420">
    <property type="entry name" value="DUF4143"/>
</dbReference>
<feature type="domain" description="AAA" evidence="1">
    <location>
        <begin position="20"/>
        <end position="172"/>
    </location>
</feature>
<keyword evidence="3" id="KW-0547">Nucleotide-binding</keyword>
<reference evidence="3 4" key="1">
    <citation type="submission" date="2019-08" db="EMBL/GenBank/DDBJ databases">
        <title>In-depth cultivation of the pig gut microbiome towards novel bacterial diversity and tailored functional studies.</title>
        <authorList>
            <person name="Wylensek D."/>
            <person name="Hitch T.C.A."/>
            <person name="Clavel T."/>
        </authorList>
    </citation>
    <scope>NUCLEOTIDE SEQUENCE [LARGE SCALE GENOMIC DNA]</scope>
    <source>
        <strain evidence="3 4">LKV-472-APC-3</strain>
    </source>
</reference>
<dbReference type="PANTHER" id="PTHR33295">
    <property type="entry name" value="ATPASE"/>
    <property type="match status" value="1"/>
</dbReference>
<sequence length="435" mass="50410">MIKRTKYLNQLIALKNNGFPKVITGPRRTGKSYLLHEIFTDYLIENNIPEENIILIELDDDKNAHLRNPIELGKYVRSITKDKSDCYVILDEIQRVFTIVNPALTGGKIKLAKAKDTETISFVDVVLGLSHEKNIDLYITGSNSKMLSTDIVTEFRDKASQIHMHPLSFEEFYSYRQGSKTDALYEYMQYGGMPLAVLSDENSKKQYLKGLFETTYFKDIVEHNKLKKTENLDELCTILSDLTGELLNSKKLSNTFKSVKHENIDAQTIEKYIQYFKDAFILQEANRYDIRGKKEIGALRKYYFVDTGLRNARLNFAYPDEGQLLENIVYNELIYNGYAVNVGTFDTVEKNKEGKSVRKTNEIDFFAQKNERKYYIQISTDISNSETRSREIRPFIKLNDQIQKILVVNRPYKAMMDEEGFITIGASEFLLNFIK</sequence>
<dbReference type="EMBL" id="VUMR01000007">
    <property type="protein sequence ID" value="MSS55794.1"/>
    <property type="molecule type" value="Genomic_DNA"/>
</dbReference>
<evidence type="ECO:0000259" key="1">
    <source>
        <dbReference type="Pfam" id="PF13173"/>
    </source>
</evidence>
<dbReference type="PANTHER" id="PTHR33295:SF18">
    <property type="entry name" value="AAA+ ATPASE DOMAIN-CONTAINING PROTEIN"/>
    <property type="match status" value="1"/>
</dbReference>